<dbReference type="NCBIfam" id="TIGR04183">
    <property type="entry name" value="Por_Secre_tail"/>
    <property type="match status" value="1"/>
</dbReference>
<evidence type="ECO:0000259" key="2">
    <source>
        <dbReference type="Pfam" id="PF18887"/>
    </source>
</evidence>
<organism evidence="4 5">
    <name type="scientific">Apibacter mensalis</name>
    <dbReference type="NCBI Taxonomy" id="1586267"/>
    <lineage>
        <taxon>Bacteria</taxon>
        <taxon>Pseudomonadati</taxon>
        <taxon>Bacteroidota</taxon>
        <taxon>Flavobacteriia</taxon>
        <taxon>Flavobacteriales</taxon>
        <taxon>Weeksellaceae</taxon>
        <taxon>Apibacter</taxon>
    </lineage>
</organism>
<dbReference type="Gene3D" id="2.60.40.2060">
    <property type="match status" value="3"/>
</dbReference>
<keyword evidence="5" id="KW-1185">Reference proteome</keyword>
<dbReference type="Pfam" id="PF18962">
    <property type="entry name" value="Por_Secre_tail"/>
    <property type="match status" value="1"/>
</dbReference>
<feature type="domain" description="MBG" evidence="2">
    <location>
        <begin position="5"/>
        <end position="72"/>
    </location>
</feature>
<protein>
    <submittedName>
        <fullName evidence="4">Por secretion system C-terminal sorting domain-containing protein</fullName>
    </submittedName>
</protein>
<reference evidence="4 5" key="1">
    <citation type="submission" date="2016-01" db="EMBL/GenBank/DDBJ databases">
        <authorList>
            <person name="McClelland M."/>
            <person name="Jain A."/>
            <person name="Saraogi P."/>
            <person name="Mendelson R."/>
            <person name="Westerman R."/>
            <person name="SanMiguel P."/>
            <person name="Csonka L."/>
        </authorList>
    </citation>
    <scope>NUCLEOTIDE SEQUENCE [LARGE SCALE GENOMIC DNA]</scope>
    <source>
        <strain evidence="4 5">R-53146</strain>
    </source>
</reference>
<evidence type="ECO:0000313" key="5">
    <source>
        <dbReference type="Proteomes" id="UP000182761"/>
    </source>
</evidence>
<dbReference type="STRING" id="1586267.GCA_001418685_01251"/>
<evidence type="ECO:0000256" key="1">
    <source>
        <dbReference type="ARBA" id="ARBA00022729"/>
    </source>
</evidence>
<evidence type="ECO:0000313" key="4">
    <source>
        <dbReference type="EMBL" id="CVK16398.1"/>
    </source>
</evidence>
<dbReference type="InterPro" id="IPR026444">
    <property type="entry name" value="Secre_tail"/>
</dbReference>
<sequence>NSFPASVLMENKSFIYDGNLHSLMVTGLPESTQVTYENNGHINAGSYLVTAKLKHPNYGYAELTATLTINKAKAIISAEDIQTFTYDGSVKNVKATLNHNETDLIYTPKGYINAGVHIITVTAPESKNYTEVSKQITLKIEKAEAIISAEDIQTFTYDGSVKNVKATLNHNETDLIYTPKGYTNAGVHIITVTAPESKNYAEVSKQITLKIEKAEAIISAEDIQTFTYDGSVKNVKATLNHNETDLIYSPQQGYIEEGIYNITIMADESPNYLSSSKNVKLIITNNSLGVDDLTVENEEIKIAPNPVSTTLKMIFSKSPVKKEAIKIYDLMGRLILETHTVSGEKIKEIDFTGYYSGVYILKYKNKVFKIIRE</sequence>
<evidence type="ECO:0000259" key="3">
    <source>
        <dbReference type="Pfam" id="PF18962"/>
    </source>
</evidence>
<keyword evidence="1" id="KW-0732">Signal</keyword>
<dbReference type="Proteomes" id="UP000182761">
    <property type="component" value="Unassembled WGS sequence"/>
</dbReference>
<dbReference type="EMBL" id="FCOR01000006">
    <property type="protein sequence ID" value="CVK16398.1"/>
    <property type="molecule type" value="Genomic_DNA"/>
</dbReference>
<gene>
    <name evidence="4" type="ORF">Ga0061079_106164</name>
</gene>
<dbReference type="InterPro" id="IPR043772">
    <property type="entry name" value="MBG_3"/>
</dbReference>
<dbReference type="Pfam" id="PF18887">
    <property type="entry name" value="MBG_3"/>
    <property type="match status" value="1"/>
</dbReference>
<feature type="domain" description="Secretion system C-terminal sorting" evidence="3">
    <location>
        <begin position="303"/>
        <end position="367"/>
    </location>
</feature>
<feature type="non-terminal residue" evidence="4">
    <location>
        <position position="1"/>
    </location>
</feature>
<dbReference type="AlphaFoldDB" id="A0A0X3AR82"/>
<proteinExistence type="predicted"/>
<name>A0A0X3AR82_9FLAO</name>
<dbReference type="RefSeq" id="WP_221400567.1">
    <property type="nucleotide sequence ID" value="NZ_FCOR01000006.1"/>
</dbReference>
<accession>A0A0X3AR82</accession>